<accession>A0A1E3NJ45</accession>
<feature type="compositionally biased region" description="Polar residues" evidence="1">
    <location>
        <begin position="111"/>
        <end position="122"/>
    </location>
</feature>
<feature type="region of interest" description="Disordered" evidence="1">
    <location>
        <begin position="65"/>
        <end position="87"/>
    </location>
</feature>
<sequence>MVLSSSARVPSFRKAGQRVHTQMQYRNFDPETNRPITALELLQKLEGNAELEVDILDITDVITKKEESRTQEQAQTSAHKDRDITSRMLDRYSKIAKTINKKSVKRRQAGTAANSTRTGSSGRTQIAEFEEYLSSKYPQAGVDTQKKLSLVLTQRIKELLGSKE</sequence>
<proteinExistence type="predicted"/>
<evidence type="ECO:0000313" key="2">
    <source>
        <dbReference type="EMBL" id="ODQ46162.1"/>
    </source>
</evidence>
<dbReference type="OrthoDB" id="3997966at2759"/>
<keyword evidence="3" id="KW-1185">Reference proteome</keyword>
<gene>
    <name evidence="2" type="ORF">PICMEDRAFT_154124</name>
</gene>
<feature type="region of interest" description="Disordered" evidence="1">
    <location>
        <begin position="100"/>
        <end position="122"/>
    </location>
</feature>
<dbReference type="AlphaFoldDB" id="A0A1E3NJ45"/>
<organism evidence="2 3">
    <name type="scientific">Pichia membranifaciens NRRL Y-2026</name>
    <dbReference type="NCBI Taxonomy" id="763406"/>
    <lineage>
        <taxon>Eukaryota</taxon>
        <taxon>Fungi</taxon>
        <taxon>Dikarya</taxon>
        <taxon>Ascomycota</taxon>
        <taxon>Saccharomycotina</taxon>
        <taxon>Pichiomycetes</taxon>
        <taxon>Pichiales</taxon>
        <taxon>Pichiaceae</taxon>
        <taxon>Pichia</taxon>
    </lineage>
</organism>
<evidence type="ECO:0000313" key="3">
    <source>
        <dbReference type="Proteomes" id="UP000094455"/>
    </source>
</evidence>
<reference evidence="2 3" key="1">
    <citation type="journal article" date="2016" name="Proc. Natl. Acad. Sci. U.S.A.">
        <title>Comparative genomics of biotechnologically important yeasts.</title>
        <authorList>
            <person name="Riley R."/>
            <person name="Haridas S."/>
            <person name="Wolfe K.H."/>
            <person name="Lopes M.R."/>
            <person name="Hittinger C.T."/>
            <person name="Goeker M."/>
            <person name="Salamov A.A."/>
            <person name="Wisecaver J.H."/>
            <person name="Long T.M."/>
            <person name="Calvey C.H."/>
            <person name="Aerts A.L."/>
            <person name="Barry K.W."/>
            <person name="Choi C."/>
            <person name="Clum A."/>
            <person name="Coughlan A.Y."/>
            <person name="Deshpande S."/>
            <person name="Douglass A.P."/>
            <person name="Hanson S.J."/>
            <person name="Klenk H.-P."/>
            <person name="LaButti K.M."/>
            <person name="Lapidus A."/>
            <person name="Lindquist E.A."/>
            <person name="Lipzen A.M."/>
            <person name="Meier-Kolthoff J.P."/>
            <person name="Ohm R.A."/>
            <person name="Otillar R.P."/>
            <person name="Pangilinan J.L."/>
            <person name="Peng Y."/>
            <person name="Rokas A."/>
            <person name="Rosa C.A."/>
            <person name="Scheuner C."/>
            <person name="Sibirny A.A."/>
            <person name="Slot J.C."/>
            <person name="Stielow J.B."/>
            <person name="Sun H."/>
            <person name="Kurtzman C.P."/>
            <person name="Blackwell M."/>
            <person name="Grigoriev I.V."/>
            <person name="Jeffries T.W."/>
        </authorList>
    </citation>
    <scope>NUCLEOTIDE SEQUENCE [LARGE SCALE GENOMIC DNA]</scope>
    <source>
        <strain evidence="2 3">NRRL Y-2026</strain>
    </source>
</reference>
<protein>
    <submittedName>
        <fullName evidence="2">Uncharacterized protein</fullName>
    </submittedName>
</protein>
<dbReference type="RefSeq" id="XP_019017275.1">
    <property type="nucleotide sequence ID" value="XM_019160815.1"/>
</dbReference>
<dbReference type="Proteomes" id="UP000094455">
    <property type="component" value="Unassembled WGS sequence"/>
</dbReference>
<feature type="compositionally biased region" description="Basic and acidic residues" evidence="1">
    <location>
        <begin position="78"/>
        <end position="87"/>
    </location>
</feature>
<name>A0A1E3NJ45_9ASCO</name>
<dbReference type="EMBL" id="KV454004">
    <property type="protein sequence ID" value="ODQ46162.1"/>
    <property type="molecule type" value="Genomic_DNA"/>
</dbReference>
<dbReference type="GeneID" id="30177502"/>
<evidence type="ECO:0000256" key="1">
    <source>
        <dbReference type="SAM" id="MobiDB-lite"/>
    </source>
</evidence>
<feature type="region of interest" description="Disordered" evidence="1">
    <location>
        <begin position="1"/>
        <end position="20"/>
    </location>
</feature>